<sequence>MRELEQQLALSQSFWTRGSGRYRISGYFGADCPPPNARGTFAHTSEAHFLWKRSMLSSSLKSPGIEWISMGVFVHWVSSGPTSIVLECEEVEATNYLIKELSNRLAKDSCQADPYAAQAIILELMVGFYATNVDVWLGFVRSFEARRQYGLGVSGEQTYSIDDLPRHLNHCTECLEITVGVVESIIEEHAALLSDCSDLEQLNPVVYRRTSQTLRKCRSLFRSLVLQARSLESRMRHEAELDRTFIARQDSRMAANIAALARADNSSTKTISVLGLIFLPTTLVCVSRSTIAILSAPYHLLTTGKVHLQHNLLHPAACGTTR</sequence>
<dbReference type="AlphaFoldDB" id="A0A8K0L801"/>
<dbReference type="OrthoDB" id="2830640at2759"/>
<organism evidence="1 2">
    <name type="scientific">Elsinoe batatas</name>
    <dbReference type="NCBI Taxonomy" id="2601811"/>
    <lineage>
        <taxon>Eukaryota</taxon>
        <taxon>Fungi</taxon>
        <taxon>Dikarya</taxon>
        <taxon>Ascomycota</taxon>
        <taxon>Pezizomycotina</taxon>
        <taxon>Dothideomycetes</taxon>
        <taxon>Dothideomycetidae</taxon>
        <taxon>Myriangiales</taxon>
        <taxon>Elsinoaceae</taxon>
        <taxon>Elsinoe</taxon>
    </lineage>
</organism>
<accession>A0A8K0L801</accession>
<keyword evidence="2" id="KW-1185">Reference proteome</keyword>
<comment type="caution">
    <text evidence="1">The sequence shown here is derived from an EMBL/GenBank/DDBJ whole genome shotgun (WGS) entry which is preliminary data.</text>
</comment>
<proteinExistence type="predicted"/>
<protein>
    <submittedName>
        <fullName evidence="1">Uncharacterized protein</fullName>
    </submittedName>
</protein>
<dbReference type="EMBL" id="JAESVG020000001">
    <property type="protein sequence ID" value="KAG8631661.1"/>
    <property type="molecule type" value="Genomic_DNA"/>
</dbReference>
<reference evidence="1" key="1">
    <citation type="submission" date="2021-07" db="EMBL/GenBank/DDBJ databases">
        <title>Elsinoe batatas strain:CRI-CJ2 Genome sequencing and assembly.</title>
        <authorList>
            <person name="Huang L."/>
        </authorList>
    </citation>
    <scope>NUCLEOTIDE SEQUENCE</scope>
    <source>
        <strain evidence="1">CRI-CJ2</strain>
    </source>
</reference>
<gene>
    <name evidence="1" type="ORF">KVT40_000801</name>
</gene>
<dbReference type="Proteomes" id="UP000809789">
    <property type="component" value="Unassembled WGS sequence"/>
</dbReference>
<name>A0A8K0L801_9PEZI</name>
<evidence type="ECO:0000313" key="1">
    <source>
        <dbReference type="EMBL" id="KAG8631661.1"/>
    </source>
</evidence>
<evidence type="ECO:0000313" key="2">
    <source>
        <dbReference type="Proteomes" id="UP000809789"/>
    </source>
</evidence>